<evidence type="ECO:0000259" key="3">
    <source>
        <dbReference type="SMART" id="SM00899"/>
    </source>
</evidence>
<dbReference type="SUPFAM" id="SSF47979">
    <property type="entry name" value="Iron-dependent repressor protein, dimerization domain"/>
    <property type="match status" value="1"/>
</dbReference>
<dbReference type="PhylomeDB" id="Q97A44"/>
<evidence type="ECO:0000256" key="1">
    <source>
        <dbReference type="ARBA" id="ARBA00023004"/>
    </source>
</evidence>
<evidence type="ECO:0000313" key="5">
    <source>
        <dbReference type="Proteomes" id="UP000001017"/>
    </source>
</evidence>
<keyword evidence="1" id="KW-0408">Iron</keyword>
<protein>
    <submittedName>
        <fullName evidence="4">Hypohtetical protein</fullName>
    </submittedName>
</protein>
<keyword evidence="5" id="KW-1185">Reference proteome</keyword>
<organism evidence="4 5">
    <name type="scientific">Thermoplasma volcanium (strain ATCC 51530 / DSM 4299 / JCM 9571 / NBRC 15438 / GSS1)</name>
    <dbReference type="NCBI Taxonomy" id="273116"/>
    <lineage>
        <taxon>Archaea</taxon>
        <taxon>Methanobacteriati</taxon>
        <taxon>Thermoplasmatota</taxon>
        <taxon>Thermoplasmata</taxon>
        <taxon>Thermoplasmatales</taxon>
        <taxon>Thermoplasmataceae</taxon>
        <taxon>Thermoplasma</taxon>
    </lineage>
</organism>
<evidence type="ECO:0000256" key="2">
    <source>
        <dbReference type="SAM" id="Coils"/>
    </source>
</evidence>
<feature type="coiled-coil region" evidence="2">
    <location>
        <begin position="27"/>
        <end position="54"/>
    </location>
</feature>
<dbReference type="Gene3D" id="1.10.10.10">
    <property type="entry name" value="Winged helix-like DNA-binding domain superfamily/Winged helix DNA-binding domain"/>
    <property type="match status" value="1"/>
</dbReference>
<dbReference type="InterPro" id="IPR036421">
    <property type="entry name" value="Fe_dep_repressor_sf"/>
</dbReference>
<dbReference type="SUPFAM" id="SSF50037">
    <property type="entry name" value="C-terminal domain of transcriptional repressors"/>
    <property type="match status" value="1"/>
</dbReference>
<dbReference type="Gene3D" id="1.10.60.10">
    <property type="entry name" value="Iron dependent repressor, metal binding and dimerisation domain"/>
    <property type="match status" value="1"/>
</dbReference>
<gene>
    <name evidence="4" type="ORF">TVG0990507</name>
</gene>
<dbReference type="PANTHER" id="PTHR33238">
    <property type="entry name" value="IRON (METAL) DEPENDENT REPRESSOR, DTXR FAMILY"/>
    <property type="match status" value="1"/>
</dbReference>
<dbReference type="Gene3D" id="2.30.30.90">
    <property type="match status" value="1"/>
</dbReference>
<dbReference type="AlphaFoldDB" id="Q97A44"/>
<dbReference type="PaxDb" id="273116-14325183"/>
<keyword evidence="2" id="KW-0175">Coiled coil</keyword>
<dbReference type="OrthoDB" id="24735at2157"/>
<dbReference type="SMART" id="SM00529">
    <property type="entry name" value="HTH_DTXR"/>
    <property type="match status" value="1"/>
</dbReference>
<dbReference type="InterPro" id="IPR038157">
    <property type="entry name" value="FeoA_core_dom"/>
</dbReference>
<dbReference type="Pfam" id="PF02742">
    <property type="entry name" value="Fe_dep_repr_C"/>
    <property type="match status" value="1"/>
</dbReference>
<dbReference type="HOGENOM" id="CLU_069532_0_2_2"/>
<dbReference type="Proteomes" id="UP000001017">
    <property type="component" value="Chromosome"/>
</dbReference>
<dbReference type="InterPro" id="IPR022689">
    <property type="entry name" value="Iron_dep_repressor"/>
</dbReference>
<name>Q97A44_THEVO</name>
<dbReference type="STRING" id="273116.gene:9381758"/>
<dbReference type="InterPro" id="IPR001367">
    <property type="entry name" value="Fe_dep_repressor"/>
</dbReference>
<dbReference type="InterPro" id="IPR008988">
    <property type="entry name" value="Transcriptional_repressor_C"/>
</dbReference>
<reference evidence="4 5" key="1">
    <citation type="journal article" date="1999" name="Proc. Jpn. Acad.">
        <title>Determination of the complete genomic DNA sequence of Thermoplasma volvanium GSS1.</title>
        <authorList>
            <person name="Kawashima T."/>
            <person name="Yamamoto Y."/>
            <person name="Aramaki H."/>
            <person name="Nunoshiba T."/>
            <person name="Kawamoto T."/>
            <person name="Watanabe K."/>
            <person name="Yamazaki M."/>
            <person name="Kanehori K."/>
            <person name="Amano N."/>
            <person name="Ohya Y."/>
            <person name="Makino K."/>
            <person name="Suzuki M."/>
        </authorList>
    </citation>
    <scope>NUCLEOTIDE SEQUENCE [LARGE SCALE GENOMIC DNA]</scope>
    <source>
        <strain evidence="5">ATCC 51530 / DSM 4299 / JCM 9571 / NBRC 15438 / GSS1</strain>
    </source>
</reference>
<dbReference type="InterPro" id="IPR036390">
    <property type="entry name" value="WH_DNA-bd_sf"/>
</dbReference>
<dbReference type="InterPro" id="IPR050536">
    <property type="entry name" value="DtxR_MntR_Metal-Reg"/>
</dbReference>
<dbReference type="KEGG" id="tvo:TVG0990507"/>
<dbReference type="GO" id="GO:0003700">
    <property type="term" value="F:DNA-binding transcription factor activity"/>
    <property type="evidence" value="ECO:0007669"/>
    <property type="project" value="InterPro"/>
</dbReference>
<dbReference type="EMBL" id="BA000011">
    <property type="protein sequence ID" value="BAB60108.1"/>
    <property type="molecule type" value="Genomic_DNA"/>
</dbReference>
<dbReference type="InterPro" id="IPR036388">
    <property type="entry name" value="WH-like_DNA-bd_sf"/>
</dbReference>
<dbReference type="InterPro" id="IPR007167">
    <property type="entry name" value="Fe-transptr_FeoA-like"/>
</dbReference>
<reference evidence="4 5" key="2">
    <citation type="journal article" date="2000" name="Proc. Natl. Acad. Sci. U.S.A.">
        <title>Archaeal adaptation to higher temperatures revealed by genomic sequence of Thermoplasma volcanium.</title>
        <authorList>
            <person name="Kawashima T."/>
            <person name="Amano N."/>
            <person name="Koike H."/>
            <person name="Makino S."/>
            <person name="Higuchi S."/>
            <person name="Kawashima-Ohya Y."/>
            <person name="Watanabe K."/>
            <person name="Yamazaki M."/>
            <person name="Kanehori K."/>
            <person name="Kawamoto T."/>
            <person name="Nunoshiba T."/>
            <person name="Yamamoto Y."/>
            <person name="Aramaki H."/>
            <person name="Makino K."/>
            <person name="Suzuki M."/>
        </authorList>
    </citation>
    <scope>NUCLEOTIDE SEQUENCE [LARGE SCALE GENOMIC DNA]</scope>
    <source>
        <strain evidence="5">ATCC 51530 / DSM 4299 / JCM 9571 / NBRC 15438 / GSS1</strain>
    </source>
</reference>
<dbReference type="GO" id="GO:0046914">
    <property type="term" value="F:transition metal ion binding"/>
    <property type="evidence" value="ECO:0007669"/>
    <property type="project" value="InterPro"/>
</dbReference>
<dbReference type="Pfam" id="PF04023">
    <property type="entry name" value="FeoA"/>
    <property type="match status" value="1"/>
</dbReference>
<dbReference type="SUPFAM" id="SSF46785">
    <property type="entry name" value="Winged helix' DNA-binding domain"/>
    <property type="match status" value="1"/>
</dbReference>
<dbReference type="SMART" id="SM00899">
    <property type="entry name" value="FeoA"/>
    <property type="match status" value="1"/>
</dbReference>
<dbReference type="GO" id="GO:0046983">
    <property type="term" value="F:protein dimerization activity"/>
    <property type="evidence" value="ECO:0007669"/>
    <property type="project" value="InterPro"/>
</dbReference>
<dbReference type="eggNOG" id="arCOG02099">
    <property type="taxonomic scope" value="Archaea"/>
</dbReference>
<dbReference type="PANTHER" id="PTHR33238:SF7">
    <property type="entry name" value="IRON-DEPENDENT TRANSCRIPTIONAL REGULATOR"/>
    <property type="match status" value="1"/>
</dbReference>
<sequence>MKVMRVRSVTEEDYLKIIQELVLYQDYAQLSDIAKSLQVKRQSARDEINHLIDLGMVKKIDRGKYVLTDQGDIEANIFLRKHRTAEVLLSQCVGIEWDAVDREAMGIEHGMTEEIIHRVIERFNAKRCPHGNPIPSPEGYVEKIDDVRITDLNETGDVIISRIIYETDEILNYLYANQILPGAKVKIIRTGFPLQIEKDGRLLSLDPSIAKAIRVSSIK</sequence>
<feature type="domain" description="Ferrous iron transporter FeoA-like" evidence="3">
    <location>
        <begin position="147"/>
        <end position="217"/>
    </location>
</feature>
<proteinExistence type="predicted"/>
<accession>Q97A44</accession>
<evidence type="ECO:0000313" key="4">
    <source>
        <dbReference type="EMBL" id="BAB60108.1"/>
    </source>
</evidence>